<sequence length="301" mass="32802">MVFSAPGQALPHRSRQTLYPNHSKVVATARPERTGTMHRFRDATQGGSVRRTGRSHLSEGIRAQHDPLTAGLPWYGWLFDRILAHTPDVAAVLEVGAGAGLLWTYNYDRLPMAWWVWLTDLSPDVVTELRNAVDGAPQVTVTQGEFADLPLGDSAFDTVVANHLLEVLDDPSQALGEFERVLRPGGSILLAADGPTHLIELDRLLAGRVEGWRPLEVPRYHLGNATTALAERFAGVRLERFSEGFRLADADAVVGLLGAVCGAQLSATHSREIRAEVAAVIERDGHFHLTTDTGLFVATAR</sequence>
<keyword evidence="3" id="KW-1185">Reference proteome</keyword>
<dbReference type="Pfam" id="PF08241">
    <property type="entry name" value="Methyltransf_11"/>
    <property type="match status" value="1"/>
</dbReference>
<dbReference type="EMBL" id="VIRS01000026">
    <property type="protein sequence ID" value="TQS41418.1"/>
    <property type="molecule type" value="Genomic_DNA"/>
</dbReference>
<organism evidence="2 3">
    <name type="scientific">Cryptosporangium phraense</name>
    <dbReference type="NCBI Taxonomy" id="2593070"/>
    <lineage>
        <taxon>Bacteria</taxon>
        <taxon>Bacillati</taxon>
        <taxon>Actinomycetota</taxon>
        <taxon>Actinomycetes</taxon>
        <taxon>Cryptosporangiales</taxon>
        <taxon>Cryptosporangiaceae</taxon>
        <taxon>Cryptosporangium</taxon>
    </lineage>
</organism>
<reference evidence="2 3" key="1">
    <citation type="submission" date="2019-07" db="EMBL/GenBank/DDBJ databases">
        <title>Cryptosporangium phraense sp. nov., isolated from plant litter.</title>
        <authorList>
            <person name="Suriyachadkun C."/>
        </authorList>
    </citation>
    <scope>NUCLEOTIDE SEQUENCE [LARGE SCALE GENOMIC DNA]</scope>
    <source>
        <strain evidence="2 3">A-T 5661</strain>
    </source>
</reference>
<dbReference type="InParanoid" id="A0A545AJC9"/>
<feature type="domain" description="Methyltransferase type 11" evidence="1">
    <location>
        <begin position="93"/>
        <end position="189"/>
    </location>
</feature>
<dbReference type="GO" id="GO:0008757">
    <property type="term" value="F:S-adenosylmethionine-dependent methyltransferase activity"/>
    <property type="evidence" value="ECO:0007669"/>
    <property type="project" value="InterPro"/>
</dbReference>
<evidence type="ECO:0000259" key="1">
    <source>
        <dbReference type="Pfam" id="PF08241"/>
    </source>
</evidence>
<dbReference type="OrthoDB" id="3818442at2"/>
<evidence type="ECO:0000313" key="3">
    <source>
        <dbReference type="Proteomes" id="UP000317982"/>
    </source>
</evidence>
<dbReference type="GO" id="GO:0032259">
    <property type="term" value="P:methylation"/>
    <property type="evidence" value="ECO:0007669"/>
    <property type="project" value="UniProtKB-KW"/>
</dbReference>
<dbReference type="PANTHER" id="PTHR42912">
    <property type="entry name" value="METHYLTRANSFERASE"/>
    <property type="match status" value="1"/>
</dbReference>
<dbReference type="InterPro" id="IPR013216">
    <property type="entry name" value="Methyltransf_11"/>
</dbReference>
<keyword evidence="2" id="KW-0808">Transferase</keyword>
<keyword evidence="2" id="KW-0489">Methyltransferase</keyword>
<comment type="caution">
    <text evidence="2">The sequence shown here is derived from an EMBL/GenBank/DDBJ whole genome shotgun (WGS) entry which is preliminary data.</text>
</comment>
<dbReference type="InterPro" id="IPR050508">
    <property type="entry name" value="Methyltransf_Superfamily"/>
</dbReference>
<accession>A0A545AJC9</accession>
<dbReference type="SUPFAM" id="SSF53335">
    <property type="entry name" value="S-adenosyl-L-methionine-dependent methyltransferases"/>
    <property type="match status" value="1"/>
</dbReference>
<dbReference type="AlphaFoldDB" id="A0A545AJC9"/>
<dbReference type="CDD" id="cd02440">
    <property type="entry name" value="AdoMet_MTases"/>
    <property type="match status" value="1"/>
</dbReference>
<dbReference type="Proteomes" id="UP000317982">
    <property type="component" value="Unassembled WGS sequence"/>
</dbReference>
<gene>
    <name evidence="2" type="ORF">FL583_29360</name>
</gene>
<evidence type="ECO:0000313" key="2">
    <source>
        <dbReference type="EMBL" id="TQS41418.1"/>
    </source>
</evidence>
<dbReference type="InterPro" id="IPR029063">
    <property type="entry name" value="SAM-dependent_MTases_sf"/>
</dbReference>
<dbReference type="Gene3D" id="3.40.50.150">
    <property type="entry name" value="Vaccinia Virus protein VP39"/>
    <property type="match status" value="1"/>
</dbReference>
<name>A0A545AJC9_9ACTN</name>
<proteinExistence type="predicted"/>
<protein>
    <submittedName>
        <fullName evidence="2">Methyltransferase domain-containing protein</fullName>
    </submittedName>
</protein>